<evidence type="ECO:0000313" key="2">
    <source>
        <dbReference type="Proteomes" id="UP000887116"/>
    </source>
</evidence>
<dbReference type="Proteomes" id="UP000887116">
    <property type="component" value="Unassembled WGS sequence"/>
</dbReference>
<evidence type="ECO:0008006" key="3">
    <source>
        <dbReference type="Google" id="ProtNLM"/>
    </source>
</evidence>
<keyword evidence="2" id="KW-1185">Reference proteome</keyword>
<dbReference type="EMBL" id="BMAO01027883">
    <property type="protein sequence ID" value="GFR20312.1"/>
    <property type="molecule type" value="Genomic_DNA"/>
</dbReference>
<organism evidence="1 2">
    <name type="scientific">Trichonephila clavata</name>
    <name type="common">Joro spider</name>
    <name type="synonym">Nephila clavata</name>
    <dbReference type="NCBI Taxonomy" id="2740835"/>
    <lineage>
        <taxon>Eukaryota</taxon>
        <taxon>Metazoa</taxon>
        <taxon>Ecdysozoa</taxon>
        <taxon>Arthropoda</taxon>
        <taxon>Chelicerata</taxon>
        <taxon>Arachnida</taxon>
        <taxon>Araneae</taxon>
        <taxon>Araneomorphae</taxon>
        <taxon>Entelegynae</taxon>
        <taxon>Araneoidea</taxon>
        <taxon>Nephilidae</taxon>
        <taxon>Trichonephila</taxon>
    </lineage>
</organism>
<dbReference type="InterPro" id="IPR036397">
    <property type="entry name" value="RNaseH_sf"/>
</dbReference>
<comment type="caution">
    <text evidence="1">The sequence shown here is derived from an EMBL/GenBank/DDBJ whole genome shotgun (WGS) entry which is preliminary data.</text>
</comment>
<dbReference type="GO" id="GO:0003676">
    <property type="term" value="F:nucleic acid binding"/>
    <property type="evidence" value="ECO:0007669"/>
    <property type="project" value="InterPro"/>
</dbReference>
<proteinExistence type="predicted"/>
<evidence type="ECO:0000313" key="1">
    <source>
        <dbReference type="EMBL" id="GFR20312.1"/>
    </source>
</evidence>
<protein>
    <recommendedName>
        <fullName evidence="3">Transposase</fullName>
    </recommendedName>
</protein>
<name>A0A8X6HB42_TRICU</name>
<dbReference type="AlphaFoldDB" id="A0A8X6HB42"/>
<dbReference type="Gene3D" id="3.30.420.10">
    <property type="entry name" value="Ribonuclease H-like superfamily/Ribonuclease H"/>
    <property type="match status" value="1"/>
</dbReference>
<accession>A0A8X6HB42</accession>
<dbReference type="OrthoDB" id="6431382at2759"/>
<reference evidence="1" key="1">
    <citation type="submission" date="2020-07" db="EMBL/GenBank/DDBJ databases">
        <title>Multicomponent nature underlies the extraordinary mechanical properties of spider dragline silk.</title>
        <authorList>
            <person name="Kono N."/>
            <person name="Nakamura H."/>
            <person name="Mori M."/>
            <person name="Yoshida Y."/>
            <person name="Ohtoshi R."/>
            <person name="Malay A.D."/>
            <person name="Moran D.A.P."/>
            <person name="Tomita M."/>
            <person name="Numata K."/>
            <person name="Arakawa K."/>
        </authorList>
    </citation>
    <scope>NUCLEOTIDE SEQUENCE</scope>
</reference>
<gene>
    <name evidence="1" type="primary">AVEN_15836_1</name>
    <name evidence="1" type="ORF">TNCT_186591</name>
</gene>
<sequence>MHGSYQISNRLRKACQTLSARKHGYRLFGCSRNLDYRIHDSWSNNKFQSLVSHVEKTEKSIWNKRRGLLSSGIVVLQDNVRPHTAVKTREVLRKFNMNASQHHPCPTKV</sequence>